<keyword evidence="4" id="KW-0297">G-protein coupled receptor</keyword>
<feature type="transmembrane region" description="Helical" evidence="8">
    <location>
        <begin position="238"/>
        <end position="262"/>
    </location>
</feature>
<dbReference type="CDD" id="cd00637">
    <property type="entry name" value="7tm_classA_rhodopsin-like"/>
    <property type="match status" value="1"/>
</dbReference>
<dbReference type="PROSITE" id="PS50262">
    <property type="entry name" value="G_PROTEIN_RECEP_F1_2"/>
    <property type="match status" value="1"/>
</dbReference>
<sequence>MSGNFSIQATLFTTNSTAIINEFWFVPSDILMIICSTLIILLSGLFLLVIVVDKTCHTIPMLLTAHSYIALLIIGCDLLGLATFMLKNDLKQLEYEDSICAVRGYICYTASAVTMYSYLLQSIHRYLTTVYPHRLFWQSMKFYVILLCSTWIWCYIYPIAFLFTKKITYNVDNQICQIPLRSSLILIYTSSCMYTIPVSLVVFIYFKLVRYVRGMNERAVPANILFRAQRQLKMTRRLVIIVALLAIIGIPYMSFVFIAFFTDPPRYHLRFAQTFTDLSVLCATIVLFGFTDPLKASLMKKLRRRTSIAPIR</sequence>
<protein>
    <recommendedName>
        <fullName evidence="9">G-protein coupled receptors family 1 profile domain-containing protein</fullName>
    </recommendedName>
</protein>
<keyword evidence="2 8" id="KW-0812">Transmembrane</keyword>
<evidence type="ECO:0000256" key="2">
    <source>
        <dbReference type="ARBA" id="ARBA00022692"/>
    </source>
</evidence>
<keyword evidence="7" id="KW-0807">Transducer</keyword>
<dbReference type="Gene3D" id="1.20.1070.10">
    <property type="entry name" value="Rhodopsin 7-helix transmembrane proteins"/>
    <property type="match status" value="1"/>
</dbReference>
<dbReference type="Pfam" id="PF00001">
    <property type="entry name" value="7tm_1"/>
    <property type="match status" value="1"/>
</dbReference>
<proteinExistence type="predicted"/>
<dbReference type="OrthoDB" id="10020568at2759"/>
<feature type="transmembrane region" description="Helical" evidence="8">
    <location>
        <begin position="183"/>
        <end position="206"/>
    </location>
</feature>
<evidence type="ECO:0000256" key="6">
    <source>
        <dbReference type="ARBA" id="ARBA00023170"/>
    </source>
</evidence>
<dbReference type="AlphaFoldDB" id="A0A815PII3"/>
<feature type="transmembrane region" description="Helical" evidence="8">
    <location>
        <begin position="274"/>
        <end position="294"/>
    </location>
</feature>
<dbReference type="GO" id="GO:0004930">
    <property type="term" value="F:G protein-coupled receptor activity"/>
    <property type="evidence" value="ECO:0007669"/>
    <property type="project" value="UniProtKB-KW"/>
</dbReference>
<feature type="transmembrane region" description="Helical" evidence="8">
    <location>
        <begin position="142"/>
        <end position="163"/>
    </location>
</feature>
<evidence type="ECO:0000313" key="12">
    <source>
        <dbReference type="Proteomes" id="UP000663828"/>
    </source>
</evidence>
<feature type="transmembrane region" description="Helical" evidence="8">
    <location>
        <begin position="30"/>
        <end position="52"/>
    </location>
</feature>
<evidence type="ECO:0000256" key="1">
    <source>
        <dbReference type="ARBA" id="ARBA00004141"/>
    </source>
</evidence>
<dbReference type="EMBL" id="CAJNOJ010000443">
    <property type="protein sequence ID" value="CAF1450157.1"/>
    <property type="molecule type" value="Genomic_DNA"/>
</dbReference>
<feature type="transmembrane region" description="Helical" evidence="8">
    <location>
        <begin position="59"/>
        <end position="82"/>
    </location>
</feature>
<dbReference type="InterPro" id="IPR000276">
    <property type="entry name" value="GPCR_Rhodpsn"/>
</dbReference>
<dbReference type="SUPFAM" id="SSF81321">
    <property type="entry name" value="Family A G protein-coupled receptor-like"/>
    <property type="match status" value="1"/>
</dbReference>
<evidence type="ECO:0000313" key="13">
    <source>
        <dbReference type="Proteomes" id="UP000663852"/>
    </source>
</evidence>
<evidence type="ECO:0000256" key="5">
    <source>
        <dbReference type="ARBA" id="ARBA00023136"/>
    </source>
</evidence>
<evidence type="ECO:0000259" key="9">
    <source>
        <dbReference type="PROSITE" id="PS50262"/>
    </source>
</evidence>
<comment type="caution">
    <text evidence="10">The sequence shown here is derived from an EMBL/GenBank/DDBJ whole genome shotgun (WGS) entry which is preliminary data.</text>
</comment>
<dbReference type="Proteomes" id="UP000663852">
    <property type="component" value="Unassembled WGS sequence"/>
</dbReference>
<feature type="transmembrane region" description="Helical" evidence="8">
    <location>
        <begin position="102"/>
        <end position="121"/>
    </location>
</feature>
<dbReference type="InterPro" id="IPR050125">
    <property type="entry name" value="GPCR_opsins"/>
</dbReference>
<name>A0A815PII3_ADIRI</name>
<dbReference type="EMBL" id="CAJNOR010008090">
    <property type="protein sequence ID" value="CAF1628448.1"/>
    <property type="molecule type" value="Genomic_DNA"/>
</dbReference>
<keyword evidence="6" id="KW-0675">Receptor</keyword>
<gene>
    <name evidence="10" type="ORF">EDS130_LOCUS39464</name>
    <name evidence="11" type="ORF">XAT740_LOCUS51236</name>
</gene>
<organism evidence="10 13">
    <name type="scientific">Adineta ricciae</name>
    <name type="common">Rotifer</name>
    <dbReference type="NCBI Taxonomy" id="249248"/>
    <lineage>
        <taxon>Eukaryota</taxon>
        <taxon>Metazoa</taxon>
        <taxon>Spiralia</taxon>
        <taxon>Gnathifera</taxon>
        <taxon>Rotifera</taxon>
        <taxon>Eurotatoria</taxon>
        <taxon>Bdelloidea</taxon>
        <taxon>Adinetida</taxon>
        <taxon>Adinetidae</taxon>
        <taxon>Adineta</taxon>
    </lineage>
</organism>
<keyword evidence="12" id="KW-1185">Reference proteome</keyword>
<feature type="domain" description="G-protein coupled receptors family 1 profile" evidence="9">
    <location>
        <begin position="42"/>
        <end position="287"/>
    </location>
</feature>
<reference evidence="10" key="1">
    <citation type="submission" date="2021-02" db="EMBL/GenBank/DDBJ databases">
        <authorList>
            <person name="Nowell W R."/>
        </authorList>
    </citation>
    <scope>NUCLEOTIDE SEQUENCE</scope>
</reference>
<dbReference type="Proteomes" id="UP000663828">
    <property type="component" value="Unassembled WGS sequence"/>
</dbReference>
<dbReference type="PANTHER" id="PTHR24240">
    <property type="entry name" value="OPSIN"/>
    <property type="match status" value="1"/>
</dbReference>
<evidence type="ECO:0000256" key="7">
    <source>
        <dbReference type="ARBA" id="ARBA00023224"/>
    </source>
</evidence>
<evidence type="ECO:0000256" key="3">
    <source>
        <dbReference type="ARBA" id="ARBA00022989"/>
    </source>
</evidence>
<keyword evidence="5 8" id="KW-0472">Membrane</keyword>
<evidence type="ECO:0000313" key="10">
    <source>
        <dbReference type="EMBL" id="CAF1450157.1"/>
    </source>
</evidence>
<dbReference type="InterPro" id="IPR017452">
    <property type="entry name" value="GPCR_Rhodpsn_7TM"/>
</dbReference>
<evidence type="ECO:0000313" key="11">
    <source>
        <dbReference type="EMBL" id="CAF1628448.1"/>
    </source>
</evidence>
<evidence type="ECO:0000256" key="8">
    <source>
        <dbReference type="SAM" id="Phobius"/>
    </source>
</evidence>
<comment type="subcellular location">
    <subcellularLocation>
        <location evidence="1">Membrane</location>
        <topology evidence="1">Multi-pass membrane protein</topology>
    </subcellularLocation>
</comment>
<keyword evidence="3 8" id="KW-1133">Transmembrane helix</keyword>
<accession>A0A815PII3</accession>
<evidence type="ECO:0000256" key="4">
    <source>
        <dbReference type="ARBA" id="ARBA00023040"/>
    </source>
</evidence>
<dbReference type="GO" id="GO:0016020">
    <property type="term" value="C:membrane"/>
    <property type="evidence" value="ECO:0007669"/>
    <property type="project" value="UniProtKB-SubCell"/>
</dbReference>